<evidence type="ECO:0000259" key="8">
    <source>
        <dbReference type="PROSITE" id="PS50048"/>
    </source>
</evidence>
<organism evidence="9 10">
    <name type="scientific">Aspergillus cavernicola</name>
    <dbReference type="NCBI Taxonomy" id="176166"/>
    <lineage>
        <taxon>Eukaryota</taxon>
        <taxon>Fungi</taxon>
        <taxon>Dikarya</taxon>
        <taxon>Ascomycota</taxon>
        <taxon>Pezizomycotina</taxon>
        <taxon>Eurotiomycetes</taxon>
        <taxon>Eurotiomycetidae</taxon>
        <taxon>Eurotiales</taxon>
        <taxon>Aspergillaceae</taxon>
        <taxon>Aspergillus</taxon>
        <taxon>Aspergillus subgen. Nidulantes</taxon>
    </lineage>
</organism>
<evidence type="ECO:0000313" key="9">
    <source>
        <dbReference type="EMBL" id="KAL2815083.1"/>
    </source>
</evidence>
<feature type="compositionally biased region" description="Low complexity" evidence="6">
    <location>
        <begin position="1"/>
        <end position="15"/>
    </location>
</feature>
<dbReference type="CDD" id="cd12148">
    <property type="entry name" value="fungal_TF_MHR"/>
    <property type="match status" value="1"/>
</dbReference>
<dbReference type="EMBL" id="JBFXLS010000116">
    <property type="protein sequence ID" value="KAL2815083.1"/>
    <property type="molecule type" value="Genomic_DNA"/>
</dbReference>
<feature type="region of interest" description="Disordered" evidence="6">
    <location>
        <begin position="496"/>
        <end position="520"/>
    </location>
</feature>
<dbReference type="InterPro" id="IPR036864">
    <property type="entry name" value="Zn2-C6_fun-type_DNA-bd_sf"/>
</dbReference>
<feature type="transmembrane region" description="Helical" evidence="7">
    <location>
        <begin position="671"/>
        <end position="693"/>
    </location>
</feature>
<dbReference type="PANTHER" id="PTHR47654">
    <property type="entry name" value="ZN(II)2CYS6 TRANSCRIPTION FACTOR (EUROFUNG)-RELATED"/>
    <property type="match status" value="1"/>
</dbReference>
<dbReference type="PRINTS" id="PR00755">
    <property type="entry name" value="AFLATOXINBRP"/>
</dbReference>
<dbReference type="SMART" id="SM00906">
    <property type="entry name" value="Fungal_trans"/>
    <property type="match status" value="1"/>
</dbReference>
<protein>
    <submittedName>
        <fullName evidence="9">Fungal-specific transcription factor domain-containing protein</fullName>
    </submittedName>
</protein>
<evidence type="ECO:0000256" key="4">
    <source>
        <dbReference type="ARBA" id="ARBA00023163"/>
    </source>
</evidence>
<dbReference type="InterPro" id="IPR007219">
    <property type="entry name" value="XnlR_reg_dom"/>
</dbReference>
<proteinExistence type="predicted"/>
<comment type="caution">
    <text evidence="9">The sequence shown here is derived from an EMBL/GenBank/DDBJ whole genome shotgun (WGS) entry which is preliminary data.</text>
</comment>
<dbReference type="CDD" id="cd00067">
    <property type="entry name" value="GAL4"/>
    <property type="match status" value="1"/>
</dbReference>
<feature type="region of interest" description="Disordered" evidence="6">
    <location>
        <begin position="1"/>
        <end position="24"/>
    </location>
</feature>
<dbReference type="SUPFAM" id="SSF57701">
    <property type="entry name" value="Zn2/Cys6 DNA-binding domain"/>
    <property type="match status" value="1"/>
</dbReference>
<keyword evidence="3" id="KW-0238">DNA-binding</keyword>
<keyword evidence="5" id="KW-0539">Nucleus</keyword>
<keyword evidence="7" id="KW-1133">Transmembrane helix</keyword>
<reference evidence="9 10" key="1">
    <citation type="submission" date="2024-07" db="EMBL/GenBank/DDBJ databases">
        <title>Section-level genome sequencing and comparative genomics of Aspergillus sections Usti and Cavernicolus.</title>
        <authorList>
            <consortium name="Lawrence Berkeley National Laboratory"/>
            <person name="Nybo J.L."/>
            <person name="Vesth T.C."/>
            <person name="Theobald S."/>
            <person name="Frisvad J.C."/>
            <person name="Larsen T.O."/>
            <person name="Kjaerboelling I."/>
            <person name="Rothschild-Mancinelli K."/>
            <person name="Lyhne E.K."/>
            <person name="Kogle M.E."/>
            <person name="Barry K."/>
            <person name="Clum A."/>
            <person name="Na H."/>
            <person name="Ledsgaard L."/>
            <person name="Lin J."/>
            <person name="Lipzen A."/>
            <person name="Kuo A."/>
            <person name="Riley R."/>
            <person name="Mondo S."/>
            <person name="LaButti K."/>
            <person name="Haridas S."/>
            <person name="Pangalinan J."/>
            <person name="Salamov A.A."/>
            <person name="Simmons B.A."/>
            <person name="Magnuson J.K."/>
            <person name="Chen J."/>
            <person name="Drula E."/>
            <person name="Henrissat B."/>
            <person name="Wiebenga A."/>
            <person name="Lubbers R.J."/>
            <person name="Gomes A.C."/>
            <person name="Makela M.R."/>
            <person name="Stajich J."/>
            <person name="Grigoriev I.V."/>
            <person name="Mortensen U.H."/>
            <person name="De vries R.P."/>
            <person name="Baker S.E."/>
            <person name="Andersen M.R."/>
        </authorList>
    </citation>
    <scope>NUCLEOTIDE SEQUENCE [LARGE SCALE GENOMIC DNA]</scope>
    <source>
        <strain evidence="9 10">CBS 600.67</strain>
    </source>
</reference>
<sequence>MSDSNHPSFPFNSSSYTTSTERPENEPVYGWVAPAFSQTSLPLQGLFEPTCNLADAAAPQERSLNSKIAIPRSANSNAIPNRGRVSRACETCRDQKVKCTGQRPACQRCQELGIQCSYGDRKREKLARRLSGLSARVQSFETLLQNIYPNLDSMSAQCVEQILSDQQFNNDQPSNHLSPEFHPPLFTTDPTSPIGLIDFTHEDFNRNEKIQAMGFVGAHSEIAWIYRLKRILHHFHHGSVGKGLDRNYVTTANYFLDDSDVSIIDDVDLLQRPHPTVADRLVESYFQIVHPYFPIIGKVTFMNQCKSFYSAPSVRPGKRWLAILNLTFAIATKYAHDLSQDSELSAEDHTIYFSRAWKLSMGDAALLDHPNLQQVQIEGLSALYLMTVGQANRSWRLSGISIQSAVTMGLNLRNESSIILFVSRETRYRVWWSLYVLHVLLCVMTGRLHSSTEDSCTTPLPVPFIEEEFTRSEVEQLIEDHEARAFFMDNLVSRSSTQSADATPTPESRRHPSNPPSKHSNLVASAAAKILTPNISLHFLYFVELGLIMRRSIDALYAPGAGRKSWRSIEMVISALNGRADNWLSKLPAELHFTQGAPDCEKERLSLAFSFYSTKILITQPCLGRILRHAAWDTQIETFCPTMAEMCVELASQMLDLLPDTPDLAWAYRLTPWWCIVHYIMQAITALLISLFIQEKANNIQHPRSVECVTKAAGWLAMLAAKDPSAERALAVCQDLCSHREIATAMNSQNQR</sequence>
<dbReference type="Pfam" id="PF04082">
    <property type="entry name" value="Fungal_trans"/>
    <property type="match status" value="1"/>
</dbReference>
<gene>
    <name evidence="9" type="ORF">BDW59DRAFT_154049</name>
</gene>
<keyword evidence="1" id="KW-0479">Metal-binding</keyword>
<evidence type="ECO:0000256" key="2">
    <source>
        <dbReference type="ARBA" id="ARBA00023015"/>
    </source>
</evidence>
<dbReference type="SMART" id="SM00066">
    <property type="entry name" value="GAL4"/>
    <property type="match status" value="1"/>
</dbReference>
<feature type="domain" description="Zn(2)-C6 fungal-type" evidence="8">
    <location>
        <begin position="88"/>
        <end position="118"/>
    </location>
</feature>
<dbReference type="Proteomes" id="UP001610335">
    <property type="component" value="Unassembled WGS sequence"/>
</dbReference>
<name>A0ABR4HK33_9EURO</name>
<keyword evidence="4" id="KW-0804">Transcription</keyword>
<dbReference type="Gene3D" id="4.10.240.10">
    <property type="entry name" value="Zn(2)-C6 fungal-type DNA-binding domain"/>
    <property type="match status" value="1"/>
</dbReference>
<evidence type="ECO:0000256" key="1">
    <source>
        <dbReference type="ARBA" id="ARBA00022723"/>
    </source>
</evidence>
<dbReference type="Pfam" id="PF00172">
    <property type="entry name" value="Zn_clus"/>
    <property type="match status" value="1"/>
</dbReference>
<dbReference type="InterPro" id="IPR053230">
    <property type="entry name" value="Trans_reg_galc"/>
</dbReference>
<dbReference type="PROSITE" id="PS50048">
    <property type="entry name" value="ZN2_CY6_FUNGAL_2"/>
    <property type="match status" value="1"/>
</dbReference>
<keyword evidence="2" id="KW-0805">Transcription regulation</keyword>
<keyword evidence="7" id="KW-0812">Transmembrane</keyword>
<evidence type="ECO:0000256" key="5">
    <source>
        <dbReference type="ARBA" id="ARBA00023242"/>
    </source>
</evidence>
<accession>A0ABR4HK33</accession>
<keyword evidence="7" id="KW-0472">Membrane</keyword>
<dbReference type="InterPro" id="IPR001138">
    <property type="entry name" value="Zn2Cys6_DnaBD"/>
</dbReference>
<keyword evidence="10" id="KW-1185">Reference proteome</keyword>
<evidence type="ECO:0000256" key="7">
    <source>
        <dbReference type="SAM" id="Phobius"/>
    </source>
</evidence>
<evidence type="ECO:0000256" key="3">
    <source>
        <dbReference type="ARBA" id="ARBA00023125"/>
    </source>
</evidence>
<evidence type="ECO:0000313" key="10">
    <source>
        <dbReference type="Proteomes" id="UP001610335"/>
    </source>
</evidence>
<dbReference type="PANTHER" id="PTHR47654:SF1">
    <property type="entry name" value="ZN(II)2CYS6 TRANSCRIPTION FACTOR (EUROFUNG)"/>
    <property type="match status" value="1"/>
</dbReference>
<evidence type="ECO:0000256" key="6">
    <source>
        <dbReference type="SAM" id="MobiDB-lite"/>
    </source>
</evidence>
<dbReference type="PROSITE" id="PS00463">
    <property type="entry name" value="ZN2_CY6_FUNGAL_1"/>
    <property type="match status" value="1"/>
</dbReference>
<feature type="compositionally biased region" description="Polar residues" evidence="6">
    <location>
        <begin position="496"/>
        <end position="506"/>
    </location>
</feature>